<gene>
    <name evidence="4" type="primary">paaZ</name>
    <name evidence="4" type="ORF">LGH74_10335</name>
</gene>
<sequence length="684" mass="74345">MKTPTLENYALGRWMPGTGQSQELFDASTGELIATTSSEGLDYAAMLDYARQKGNKALRKMTFHERGRMIKALALHLDSKKEDFYTLSYRSGATRADSWIDIEGGIGNLFANASLRRKFPDKPFYVESDPIALSKAGNFIGHHIMVPKEGVAIHINAYNFPIWGMLEKIAVNLLAGMPAIVKPAVPSAYLTEAVVREIIASKILPEGALQLVCGTGIGILDHVTYQDVVTFTGSAETGRKLKGHPRILAEAVPFNMEADSLNSAVLGPDAVPGTAEFDLFIKEIRKEMTAKAGQKCTAIRRVIVPENLLEDVQIALGKALAQTTIGHPQAEGVRMGALAGMEQVRKVREQVRHLAQHTPIVYGDLDNVQVIGGDCKVGAFMSPIVLLNSEPFKFTDTHDIEAFGPVATLMPYKDVDEAIALANLGKGSLVCSVATNDPRTAQDFVLGAATHHGRILVINEEVAKESTGHGSPLPLLIHGGPGRAGGGQEMGGMRGVEHFMQRVAIQGSPSMITAITEVYQPKAKQIERDKHPFQHYFEELEIGQTYTTHRHTVTEADITSFAQVSGDNFYAHVDATSLEGTLFTGRVAHGYYILSKAAGMFVDPRKGPVLLNYGLDECRFTKPVYPGMTIGVKLTVKEKIGQEKRDAEDVAKGIVRWLVDVSDETGETVAVATILTMVKKKDQA</sequence>
<evidence type="ECO:0000259" key="2">
    <source>
        <dbReference type="Pfam" id="PF00171"/>
    </source>
</evidence>
<evidence type="ECO:0000313" key="4">
    <source>
        <dbReference type="EMBL" id="MCB2408376.1"/>
    </source>
</evidence>
<comment type="caution">
    <text evidence="4">The sequence shown here is derived from an EMBL/GenBank/DDBJ whole genome shotgun (WGS) entry which is preliminary data.</text>
</comment>
<accession>A0ABS8ASP6</accession>
<dbReference type="InterPro" id="IPR002539">
    <property type="entry name" value="MaoC-like_dom"/>
</dbReference>
<dbReference type="InterPro" id="IPR011966">
    <property type="entry name" value="PaaN-DH"/>
</dbReference>
<protein>
    <submittedName>
        <fullName evidence="4">Phenylacetic acid degradation bifunctional protein PaaZ</fullName>
    </submittedName>
</protein>
<dbReference type="InterPro" id="IPR016163">
    <property type="entry name" value="Ald_DH_C"/>
</dbReference>
<dbReference type="Proteomes" id="UP001165296">
    <property type="component" value="Unassembled WGS sequence"/>
</dbReference>
<dbReference type="RefSeq" id="WP_226175394.1">
    <property type="nucleotide sequence ID" value="NZ_JAJADR010000002.1"/>
</dbReference>
<dbReference type="Gene3D" id="3.40.309.10">
    <property type="entry name" value="Aldehyde Dehydrogenase, Chain A, domain 2"/>
    <property type="match status" value="1"/>
</dbReference>
<feature type="domain" description="MaoC-like" evidence="3">
    <location>
        <begin position="541"/>
        <end position="648"/>
    </location>
</feature>
<dbReference type="PANTHER" id="PTHR43111:SF1">
    <property type="entry name" value="ALDEHYDE DEHYDROGENASE B-RELATED"/>
    <property type="match status" value="1"/>
</dbReference>
<dbReference type="Gene3D" id="3.40.605.10">
    <property type="entry name" value="Aldehyde Dehydrogenase, Chain A, domain 1"/>
    <property type="match status" value="1"/>
</dbReference>
<proteinExistence type="predicted"/>
<evidence type="ECO:0000313" key="5">
    <source>
        <dbReference type="Proteomes" id="UP001165296"/>
    </source>
</evidence>
<dbReference type="Pfam" id="PF00171">
    <property type="entry name" value="Aldedh"/>
    <property type="match status" value="1"/>
</dbReference>
<dbReference type="InterPro" id="IPR016161">
    <property type="entry name" value="Ald_DH/histidinol_DH"/>
</dbReference>
<dbReference type="CDD" id="cd07128">
    <property type="entry name" value="ALDH_MaoC-N"/>
    <property type="match status" value="1"/>
</dbReference>
<organism evidence="4 5">
    <name type="scientific">Hymenobacter lucidus</name>
    <dbReference type="NCBI Taxonomy" id="2880930"/>
    <lineage>
        <taxon>Bacteria</taxon>
        <taxon>Pseudomonadati</taxon>
        <taxon>Bacteroidota</taxon>
        <taxon>Cytophagia</taxon>
        <taxon>Cytophagales</taxon>
        <taxon>Hymenobacteraceae</taxon>
        <taxon>Hymenobacter</taxon>
    </lineage>
</organism>
<dbReference type="InterPro" id="IPR015590">
    <property type="entry name" value="Aldehyde_DH_dom"/>
</dbReference>
<dbReference type="EMBL" id="JAJADR010000002">
    <property type="protein sequence ID" value="MCB2408376.1"/>
    <property type="molecule type" value="Genomic_DNA"/>
</dbReference>
<dbReference type="PANTHER" id="PTHR43111">
    <property type="entry name" value="ALDEHYDE DEHYDROGENASE B-RELATED"/>
    <property type="match status" value="1"/>
</dbReference>
<dbReference type="Gene3D" id="3.10.129.10">
    <property type="entry name" value="Hotdog Thioesterase"/>
    <property type="match status" value="1"/>
</dbReference>
<dbReference type="InterPro" id="IPR029069">
    <property type="entry name" value="HotDog_dom_sf"/>
</dbReference>
<keyword evidence="1" id="KW-0560">Oxidoreductase</keyword>
<keyword evidence="5" id="KW-1185">Reference proteome</keyword>
<evidence type="ECO:0000256" key="1">
    <source>
        <dbReference type="ARBA" id="ARBA00023002"/>
    </source>
</evidence>
<feature type="domain" description="Aldehyde dehydrogenase" evidence="2">
    <location>
        <begin position="14"/>
        <end position="501"/>
    </location>
</feature>
<dbReference type="SUPFAM" id="SSF54637">
    <property type="entry name" value="Thioesterase/thiol ester dehydrase-isomerase"/>
    <property type="match status" value="1"/>
</dbReference>
<reference evidence="4" key="1">
    <citation type="submission" date="2021-10" db="EMBL/GenBank/DDBJ databases">
        <authorList>
            <person name="Dean J.D."/>
            <person name="Kim M.K."/>
            <person name="Newey C.N."/>
            <person name="Stoker T.S."/>
            <person name="Thompson D.W."/>
            <person name="Grose J.H."/>
        </authorList>
    </citation>
    <scope>NUCLEOTIDE SEQUENCE</scope>
    <source>
        <strain evidence="4">BT178</strain>
    </source>
</reference>
<dbReference type="InterPro" id="IPR016162">
    <property type="entry name" value="Ald_DH_N"/>
</dbReference>
<dbReference type="Pfam" id="PF01575">
    <property type="entry name" value="MaoC_dehydratas"/>
    <property type="match status" value="1"/>
</dbReference>
<evidence type="ECO:0000259" key="3">
    <source>
        <dbReference type="Pfam" id="PF01575"/>
    </source>
</evidence>
<name>A0ABS8ASP6_9BACT</name>
<dbReference type="SUPFAM" id="SSF53720">
    <property type="entry name" value="ALDH-like"/>
    <property type="match status" value="1"/>
</dbReference>
<dbReference type="NCBIfam" id="NF008868">
    <property type="entry name" value="PRK11903.1"/>
    <property type="match status" value="1"/>
</dbReference>
<dbReference type="NCBIfam" id="TIGR02278">
    <property type="entry name" value="PaaN-DH"/>
    <property type="match status" value="1"/>
</dbReference>